<dbReference type="eggNOG" id="COG0406">
    <property type="taxonomic scope" value="Bacteria"/>
</dbReference>
<dbReference type="EMBL" id="LJXT01000037">
    <property type="protein sequence ID" value="KPQ16728.1"/>
    <property type="molecule type" value="Genomic_DNA"/>
</dbReference>
<proteinExistence type="predicted"/>
<dbReference type="SMART" id="SM00855">
    <property type="entry name" value="PGAM"/>
    <property type="match status" value="1"/>
</dbReference>
<name>A0A0P7XJQ5_9BACT</name>
<dbReference type="AlphaFoldDB" id="A0A0P7XJQ5"/>
<accession>A0A0P7XJQ5</accession>
<comment type="caution">
    <text evidence="1">The sequence shown here is derived from an EMBL/GenBank/DDBJ whole genome shotgun (WGS) entry which is preliminary data.</text>
</comment>
<dbReference type="STRING" id="1305737.GCA_000526355_02364"/>
<protein>
    <submittedName>
        <fullName evidence="1">Phosphohistidine phosphatase SixA</fullName>
    </submittedName>
</protein>
<dbReference type="SUPFAM" id="SSF53254">
    <property type="entry name" value="Phosphoglycerate mutase-like"/>
    <property type="match status" value="1"/>
</dbReference>
<dbReference type="Proteomes" id="UP000050421">
    <property type="component" value="Unassembled WGS sequence"/>
</dbReference>
<reference evidence="1 2" key="1">
    <citation type="submission" date="2015-09" db="EMBL/GenBank/DDBJ databases">
        <title>Identification and resolution of microdiversity through metagenomic sequencing of parallel consortia.</title>
        <authorList>
            <person name="Nelson W.C."/>
            <person name="Romine M.F."/>
            <person name="Lindemann S.R."/>
        </authorList>
    </citation>
    <scope>NUCLEOTIDE SEQUENCE [LARGE SCALE GENOMIC DNA]</scope>
    <source>
        <strain evidence="1">HL-49</strain>
    </source>
</reference>
<organism evidence="1 2">
    <name type="scientific">Algoriphagus marincola HL-49</name>
    <dbReference type="NCBI Taxonomy" id="1305737"/>
    <lineage>
        <taxon>Bacteria</taxon>
        <taxon>Pseudomonadati</taxon>
        <taxon>Bacteroidota</taxon>
        <taxon>Cytophagia</taxon>
        <taxon>Cytophagales</taxon>
        <taxon>Cyclobacteriaceae</taxon>
        <taxon>Algoriphagus</taxon>
    </lineage>
</organism>
<dbReference type="InterPro" id="IPR013078">
    <property type="entry name" value="His_Pase_superF_clade-1"/>
</dbReference>
<dbReference type="PIRSF" id="PIRSF000709">
    <property type="entry name" value="6PFK_2-Ptase"/>
    <property type="match status" value="1"/>
</dbReference>
<dbReference type="PROSITE" id="PS51257">
    <property type="entry name" value="PROKAR_LIPOPROTEIN"/>
    <property type="match status" value="1"/>
</dbReference>
<dbReference type="InterPro" id="IPR029033">
    <property type="entry name" value="His_PPase_superfam"/>
</dbReference>
<evidence type="ECO:0000313" key="2">
    <source>
        <dbReference type="Proteomes" id="UP000050421"/>
    </source>
</evidence>
<dbReference type="Gene3D" id="3.40.50.1240">
    <property type="entry name" value="Phosphoglycerate mutase-like"/>
    <property type="match status" value="1"/>
</dbReference>
<sequence length="167" mass="19125">MMKNLLTLIAIITILSSCSFQNSPKTIYIVRHAEKQLVDNPDPELAQVGYVRAKKLAQILENQDIKHVFSTDYKRTRMTVQPTADHAGLSIQSYDPEDHDALVEQIRSLDGNILVVGHSNTVSRLANYFVGEDEKFEDLQEIEYDFIYEVTLENNGSKVVRRKYGEY</sequence>
<dbReference type="CDD" id="cd07067">
    <property type="entry name" value="HP_PGM_like"/>
    <property type="match status" value="1"/>
</dbReference>
<dbReference type="Pfam" id="PF00300">
    <property type="entry name" value="His_Phos_1"/>
    <property type="match status" value="1"/>
</dbReference>
<gene>
    <name evidence="1" type="ORF">HLUCCX10_07575</name>
</gene>
<dbReference type="PATRIC" id="fig|1305737.6.peg.2161"/>
<evidence type="ECO:0000313" key="1">
    <source>
        <dbReference type="EMBL" id="KPQ16728.1"/>
    </source>
</evidence>